<dbReference type="Gene3D" id="3.40.50.300">
    <property type="entry name" value="P-loop containing nucleotide triphosphate hydrolases"/>
    <property type="match status" value="1"/>
</dbReference>
<protein>
    <submittedName>
        <fullName evidence="5">ATP-binding protein</fullName>
    </submittedName>
</protein>
<accession>A0ABP9HGC2</accession>
<dbReference type="EMBL" id="BAABIL010000122">
    <property type="protein sequence ID" value="GAA4969827.1"/>
    <property type="molecule type" value="Genomic_DNA"/>
</dbReference>
<dbReference type="RefSeq" id="WP_345711280.1">
    <property type="nucleotide sequence ID" value="NZ_BAABIL010000122.1"/>
</dbReference>
<dbReference type="InterPro" id="IPR003593">
    <property type="entry name" value="AAA+_ATPase"/>
</dbReference>
<evidence type="ECO:0000256" key="3">
    <source>
        <dbReference type="ARBA" id="ARBA00022840"/>
    </source>
</evidence>
<feature type="domain" description="AAA+ ATPase" evidence="4">
    <location>
        <begin position="121"/>
        <end position="253"/>
    </location>
</feature>
<organism evidence="5 6">
    <name type="scientific">Kineococcus glutinatus</name>
    <dbReference type="NCBI Taxonomy" id="1070872"/>
    <lineage>
        <taxon>Bacteria</taxon>
        <taxon>Bacillati</taxon>
        <taxon>Actinomycetota</taxon>
        <taxon>Actinomycetes</taxon>
        <taxon>Kineosporiales</taxon>
        <taxon>Kineosporiaceae</taxon>
        <taxon>Kineococcus</taxon>
    </lineage>
</organism>
<dbReference type="InterPro" id="IPR027417">
    <property type="entry name" value="P-loop_NTPase"/>
</dbReference>
<keyword evidence="3 5" id="KW-0067">ATP-binding</keyword>
<keyword evidence="2" id="KW-0547">Nucleotide-binding</keyword>
<comment type="similarity">
    <text evidence="1">Belongs to the AAA ATPase family.</text>
</comment>
<evidence type="ECO:0000313" key="5">
    <source>
        <dbReference type="EMBL" id="GAA4969827.1"/>
    </source>
</evidence>
<dbReference type="InterPro" id="IPR050221">
    <property type="entry name" value="26S_Proteasome_ATPase"/>
</dbReference>
<evidence type="ECO:0000313" key="6">
    <source>
        <dbReference type="Proteomes" id="UP001501195"/>
    </source>
</evidence>
<dbReference type="CDD" id="cd19481">
    <property type="entry name" value="RecA-like_protease"/>
    <property type="match status" value="1"/>
</dbReference>
<dbReference type="InterPro" id="IPR003959">
    <property type="entry name" value="ATPase_AAA_core"/>
</dbReference>
<gene>
    <name evidence="5" type="ORF">GCM10023225_10010</name>
</gene>
<reference evidence="6" key="1">
    <citation type="journal article" date="2019" name="Int. J. Syst. Evol. Microbiol.">
        <title>The Global Catalogue of Microorganisms (GCM) 10K type strain sequencing project: providing services to taxonomists for standard genome sequencing and annotation.</title>
        <authorList>
            <consortium name="The Broad Institute Genomics Platform"/>
            <consortium name="The Broad Institute Genome Sequencing Center for Infectious Disease"/>
            <person name="Wu L."/>
            <person name="Ma J."/>
        </authorList>
    </citation>
    <scope>NUCLEOTIDE SEQUENCE [LARGE SCALE GENOMIC DNA]</scope>
    <source>
        <strain evidence="6">JCM 18126</strain>
    </source>
</reference>
<evidence type="ECO:0000256" key="2">
    <source>
        <dbReference type="ARBA" id="ARBA00022741"/>
    </source>
</evidence>
<dbReference type="Proteomes" id="UP001501195">
    <property type="component" value="Unassembled WGS sequence"/>
</dbReference>
<evidence type="ECO:0000259" key="4">
    <source>
        <dbReference type="SMART" id="SM00382"/>
    </source>
</evidence>
<evidence type="ECO:0000256" key="1">
    <source>
        <dbReference type="ARBA" id="ARBA00006914"/>
    </source>
</evidence>
<dbReference type="SUPFAM" id="SSF52540">
    <property type="entry name" value="P-loop containing nucleoside triphosphate hydrolases"/>
    <property type="match status" value="1"/>
</dbReference>
<keyword evidence="6" id="KW-1185">Reference proteome</keyword>
<dbReference type="GO" id="GO:0005524">
    <property type="term" value="F:ATP binding"/>
    <property type="evidence" value="ECO:0007669"/>
    <property type="project" value="UniProtKB-KW"/>
</dbReference>
<comment type="caution">
    <text evidence="5">The sequence shown here is derived from an EMBL/GenBank/DDBJ whole genome shotgun (WGS) entry which is preliminary data.</text>
</comment>
<name>A0ABP9HGC2_9ACTN</name>
<dbReference type="PANTHER" id="PTHR23073">
    <property type="entry name" value="26S PROTEASOME REGULATORY SUBUNIT"/>
    <property type="match status" value="1"/>
</dbReference>
<proteinExistence type="inferred from homology"/>
<sequence length="329" mass="35240">MATAAQVKALVESHGTGDGARFNAVALEVADSAARSGRTRYADELRDLVENAGTGARPPSTPAGAAAVLQPRGELARVLTVEQPTARLTDMALSAEVLRRVQRVLAEQRRQETLRAHGFRPLRKLILAGPAGTGKTMTAAVLAGELQLPLLSVRLDALADAPAEEAADRLRLVFDLMGQARGVYLFDDVDVLVQTTAEGAAGGRPTGLLCTFLTFVDEDASPSPLVVTTNRQQLLDRNVLRRFDALVQYLLPSTGVVHEIVQGRLRTFDLTAVEWPRIASTASGLSHEEITAAADLAAKQSLLEGREHVETAALLAALRERRELLKLAP</sequence>
<dbReference type="Pfam" id="PF00004">
    <property type="entry name" value="AAA"/>
    <property type="match status" value="1"/>
</dbReference>
<dbReference type="SMART" id="SM00382">
    <property type="entry name" value="AAA"/>
    <property type="match status" value="1"/>
</dbReference>